<gene>
    <name evidence="2" type="ORF">M5J20_01785</name>
</gene>
<sequence length="71" mass="7635">MTNPDNHGVEPGSETDRLLDAATRRIGNEPDDDGSFGDFDAADQDAVDGPHDVTTGEHGDTPDQIRTDIDR</sequence>
<feature type="compositionally biased region" description="Acidic residues" evidence="1">
    <location>
        <begin position="29"/>
        <end position="46"/>
    </location>
</feature>
<organism evidence="2 3">
    <name type="scientific">Corynebacterium stercoris</name>
    <dbReference type="NCBI Taxonomy" id="2943490"/>
    <lineage>
        <taxon>Bacteria</taxon>
        <taxon>Bacillati</taxon>
        <taxon>Actinomycetota</taxon>
        <taxon>Actinomycetes</taxon>
        <taxon>Mycobacteriales</taxon>
        <taxon>Corynebacteriaceae</taxon>
        <taxon>Corynebacterium</taxon>
    </lineage>
</organism>
<accession>A0ABT1FYV7</accession>
<evidence type="ECO:0008006" key="4">
    <source>
        <dbReference type="Google" id="ProtNLM"/>
    </source>
</evidence>
<feature type="compositionally biased region" description="Basic and acidic residues" evidence="1">
    <location>
        <begin position="48"/>
        <end position="71"/>
    </location>
</feature>
<proteinExistence type="predicted"/>
<protein>
    <recommendedName>
        <fullName evidence="4">Autophagy-related protein 2</fullName>
    </recommendedName>
</protein>
<reference evidence="2" key="1">
    <citation type="submission" date="2022-05" db="EMBL/GenBank/DDBJ databases">
        <title>Corynebacterium sp. TA-R-1 sp. nov., isolated from human feces.</title>
        <authorList>
            <person name="Shamsuzzaman M."/>
            <person name="Dahal R.H."/>
        </authorList>
    </citation>
    <scope>NUCLEOTIDE SEQUENCE</scope>
    <source>
        <strain evidence="2">TA-R-1</strain>
    </source>
</reference>
<keyword evidence="3" id="KW-1185">Reference proteome</keyword>
<feature type="compositionally biased region" description="Basic and acidic residues" evidence="1">
    <location>
        <begin position="14"/>
        <end position="28"/>
    </location>
</feature>
<evidence type="ECO:0000256" key="1">
    <source>
        <dbReference type="SAM" id="MobiDB-lite"/>
    </source>
</evidence>
<dbReference type="RefSeq" id="WP_253575744.1">
    <property type="nucleotide sequence ID" value="NZ_JAMFTQ010000001.1"/>
</dbReference>
<dbReference type="EMBL" id="JAMFTQ010000001">
    <property type="protein sequence ID" value="MCP1386929.1"/>
    <property type="molecule type" value="Genomic_DNA"/>
</dbReference>
<name>A0ABT1FYV7_9CORY</name>
<dbReference type="Proteomes" id="UP001204000">
    <property type="component" value="Unassembled WGS sequence"/>
</dbReference>
<evidence type="ECO:0000313" key="3">
    <source>
        <dbReference type="Proteomes" id="UP001204000"/>
    </source>
</evidence>
<evidence type="ECO:0000313" key="2">
    <source>
        <dbReference type="EMBL" id="MCP1386929.1"/>
    </source>
</evidence>
<feature type="region of interest" description="Disordered" evidence="1">
    <location>
        <begin position="1"/>
        <end position="71"/>
    </location>
</feature>
<comment type="caution">
    <text evidence="2">The sequence shown here is derived from an EMBL/GenBank/DDBJ whole genome shotgun (WGS) entry which is preliminary data.</text>
</comment>